<gene>
    <name evidence="2" type="ORF">SAMN04488026_108424</name>
</gene>
<evidence type="ECO:0000313" key="2">
    <source>
        <dbReference type="EMBL" id="SDL42202.1"/>
    </source>
</evidence>
<protein>
    <recommendedName>
        <fullName evidence="4">Pilus assembly protein Flp/PilA</fullName>
    </recommendedName>
</protein>
<keyword evidence="3" id="KW-1185">Reference proteome</keyword>
<proteinExistence type="predicted"/>
<reference evidence="2 3" key="1">
    <citation type="submission" date="2016-10" db="EMBL/GenBank/DDBJ databases">
        <authorList>
            <person name="de Groot N.N."/>
        </authorList>
    </citation>
    <scope>NUCLEOTIDE SEQUENCE [LARGE SCALE GENOMIC DNA]</scope>
    <source>
        <strain evidence="2 3">DSM 25294</strain>
    </source>
</reference>
<keyword evidence="1" id="KW-0472">Membrane</keyword>
<evidence type="ECO:0008006" key="4">
    <source>
        <dbReference type="Google" id="ProtNLM"/>
    </source>
</evidence>
<feature type="transmembrane region" description="Helical" evidence="1">
    <location>
        <begin position="21"/>
        <end position="43"/>
    </location>
</feature>
<dbReference type="AlphaFoldDB" id="A0A1G9JXR3"/>
<sequence length="60" mass="6363">MKVFLLKTFKFFAKDERGVTLVEYGLALTMAVGVGAGVLGVLATDLDNKMGEASTELAPQ</sequence>
<dbReference type="STRING" id="571298.SAMN04488026_108424"/>
<evidence type="ECO:0000256" key="1">
    <source>
        <dbReference type="SAM" id="Phobius"/>
    </source>
</evidence>
<keyword evidence="1" id="KW-1133">Transmembrane helix</keyword>
<evidence type="ECO:0000313" key="3">
    <source>
        <dbReference type="Proteomes" id="UP000199382"/>
    </source>
</evidence>
<accession>A0A1G9JXR3</accession>
<keyword evidence="1" id="KW-0812">Transmembrane</keyword>
<name>A0A1G9JXR3_9RHOB</name>
<dbReference type="EMBL" id="FNEK01000084">
    <property type="protein sequence ID" value="SDL42202.1"/>
    <property type="molecule type" value="Genomic_DNA"/>
</dbReference>
<dbReference type="Proteomes" id="UP000199382">
    <property type="component" value="Unassembled WGS sequence"/>
</dbReference>
<organism evidence="2 3">
    <name type="scientific">Aliiruegeria lutimaris</name>
    <dbReference type="NCBI Taxonomy" id="571298"/>
    <lineage>
        <taxon>Bacteria</taxon>
        <taxon>Pseudomonadati</taxon>
        <taxon>Pseudomonadota</taxon>
        <taxon>Alphaproteobacteria</taxon>
        <taxon>Rhodobacterales</taxon>
        <taxon>Roseobacteraceae</taxon>
        <taxon>Aliiruegeria</taxon>
    </lineage>
</organism>
<dbReference type="RefSeq" id="WP_093163511.1">
    <property type="nucleotide sequence ID" value="NZ_FNEK01000084.1"/>
</dbReference>